<feature type="non-terminal residue" evidence="11">
    <location>
        <position position="1"/>
    </location>
</feature>
<feature type="region of interest" description="Disordered" evidence="9">
    <location>
        <begin position="670"/>
        <end position="703"/>
    </location>
</feature>
<feature type="region of interest" description="Disordered" evidence="9">
    <location>
        <begin position="1830"/>
        <end position="1865"/>
    </location>
</feature>
<evidence type="ECO:0000256" key="4">
    <source>
        <dbReference type="ARBA" id="ARBA00022723"/>
    </source>
</evidence>
<dbReference type="PANTHER" id="PTHR46213">
    <property type="entry name" value="TRANSCRIPTIONAL ACTIVATOR DEMETER"/>
    <property type="match status" value="1"/>
</dbReference>
<feature type="compositionally biased region" description="Gly residues" evidence="9">
    <location>
        <begin position="261"/>
        <end position="280"/>
    </location>
</feature>
<protein>
    <recommendedName>
        <fullName evidence="10">Demeter RRM-fold domain-containing protein</fullName>
    </recommendedName>
</protein>
<feature type="compositionally biased region" description="Pro residues" evidence="9">
    <location>
        <begin position="675"/>
        <end position="691"/>
    </location>
</feature>
<dbReference type="Proteomes" id="UP000747110">
    <property type="component" value="Unassembled WGS sequence"/>
</dbReference>
<dbReference type="EMBL" id="BNCP01000031">
    <property type="protein sequence ID" value="GIL84975.1"/>
    <property type="molecule type" value="Genomic_DNA"/>
</dbReference>
<dbReference type="SMART" id="SM00525">
    <property type="entry name" value="FES"/>
    <property type="match status" value="1"/>
</dbReference>
<gene>
    <name evidence="11" type="ORF">Vretifemale_13616</name>
</gene>
<keyword evidence="5" id="KW-0408">Iron</keyword>
<dbReference type="CDD" id="cd00056">
    <property type="entry name" value="ENDO3c"/>
    <property type="match status" value="1"/>
</dbReference>
<dbReference type="GO" id="GO:0046872">
    <property type="term" value="F:metal ion binding"/>
    <property type="evidence" value="ECO:0007669"/>
    <property type="project" value="UniProtKB-KW"/>
</dbReference>
<evidence type="ECO:0000313" key="12">
    <source>
        <dbReference type="Proteomes" id="UP000747110"/>
    </source>
</evidence>
<dbReference type="GO" id="GO:0051539">
    <property type="term" value="F:4 iron, 4 sulfur cluster binding"/>
    <property type="evidence" value="ECO:0007669"/>
    <property type="project" value="InterPro"/>
</dbReference>
<dbReference type="GO" id="GO:0005634">
    <property type="term" value="C:nucleus"/>
    <property type="evidence" value="ECO:0007669"/>
    <property type="project" value="UniProtKB-SubCell"/>
</dbReference>
<evidence type="ECO:0000256" key="2">
    <source>
        <dbReference type="ARBA" id="ARBA00004123"/>
    </source>
</evidence>
<dbReference type="InterPro" id="IPR011257">
    <property type="entry name" value="DNA_glycosylase"/>
</dbReference>
<dbReference type="Gene3D" id="1.10.1670.10">
    <property type="entry name" value="Helix-hairpin-Helix base-excision DNA repair enzymes (C-terminal)"/>
    <property type="match status" value="1"/>
</dbReference>
<evidence type="ECO:0000256" key="9">
    <source>
        <dbReference type="SAM" id="MobiDB-lite"/>
    </source>
</evidence>
<name>A0A8J4CR11_9CHLO</name>
<evidence type="ECO:0000256" key="5">
    <source>
        <dbReference type="ARBA" id="ARBA00023004"/>
    </source>
</evidence>
<evidence type="ECO:0000256" key="1">
    <source>
        <dbReference type="ARBA" id="ARBA00001966"/>
    </source>
</evidence>
<dbReference type="GO" id="GO:0006284">
    <property type="term" value="P:base-excision repair"/>
    <property type="evidence" value="ECO:0007669"/>
    <property type="project" value="InterPro"/>
</dbReference>
<feature type="compositionally biased region" description="Pro residues" evidence="9">
    <location>
        <begin position="778"/>
        <end position="789"/>
    </location>
</feature>
<comment type="subcellular location">
    <subcellularLocation>
        <location evidence="2">Nucleus</location>
    </subcellularLocation>
</comment>
<keyword evidence="6" id="KW-0411">Iron-sulfur</keyword>
<evidence type="ECO:0000256" key="8">
    <source>
        <dbReference type="ARBA" id="ARBA00023242"/>
    </source>
</evidence>
<feature type="region of interest" description="Disordered" evidence="9">
    <location>
        <begin position="1157"/>
        <end position="1177"/>
    </location>
</feature>
<feature type="region of interest" description="Disordered" evidence="9">
    <location>
        <begin position="886"/>
        <end position="923"/>
    </location>
</feature>
<dbReference type="InterPro" id="IPR023170">
    <property type="entry name" value="HhH_base_excis_C"/>
</dbReference>
<dbReference type="PANTHER" id="PTHR46213:SF13">
    <property type="entry name" value="DEMETER-LIKE PROTEIN 2-RELATED"/>
    <property type="match status" value="1"/>
</dbReference>
<keyword evidence="8" id="KW-0539">Nucleus</keyword>
<feature type="compositionally biased region" description="Pro residues" evidence="9">
    <location>
        <begin position="890"/>
        <end position="903"/>
    </location>
</feature>
<dbReference type="Gene3D" id="1.10.340.30">
    <property type="entry name" value="Hypothetical protein, domain 2"/>
    <property type="match status" value="1"/>
</dbReference>
<organism evidence="11 12">
    <name type="scientific">Volvox reticuliferus</name>
    <dbReference type="NCBI Taxonomy" id="1737510"/>
    <lineage>
        <taxon>Eukaryota</taxon>
        <taxon>Viridiplantae</taxon>
        <taxon>Chlorophyta</taxon>
        <taxon>core chlorophytes</taxon>
        <taxon>Chlorophyceae</taxon>
        <taxon>CS clade</taxon>
        <taxon>Chlamydomonadales</taxon>
        <taxon>Volvocaceae</taxon>
        <taxon>Volvox</taxon>
    </lineage>
</organism>
<comment type="caution">
    <text evidence="11">The sequence shown here is derived from an EMBL/GenBank/DDBJ whole genome shotgun (WGS) entry which is preliminary data.</text>
</comment>
<keyword evidence="7" id="KW-0238">DNA-binding</keyword>
<dbReference type="InterPro" id="IPR044811">
    <property type="entry name" value="DME/ROS1"/>
</dbReference>
<evidence type="ECO:0000313" key="11">
    <source>
        <dbReference type="EMBL" id="GIL84975.1"/>
    </source>
</evidence>
<dbReference type="GO" id="GO:0003677">
    <property type="term" value="F:DNA binding"/>
    <property type="evidence" value="ECO:0007669"/>
    <property type="project" value="UniProtKB-KW"/>
</dbReference>
<dbReference type="GO" id="GO:0141166">
    <property type="term" value="P:chromosomal 5-methylcytosine DNA demethylation pathway"/>
    <property type="evidence" value="ECO:0007669"/>
    <property type="project" value="InterPro"/>
</dbReference>
<feature type="compositionally biased region" description="Gly residues" evidence="9">
    <location>
        <begin position="800"/>
        <end position="810"/>
    </location>
</feature>
<feature type="region of interest" description="Disordered" evidence="9">
    <location>
        <begin position="429"/>
        <end position="512"/>
    </location>
</feature>
<dbReference type="OrthoDB" id="5607at2759"/>
<reference evidence="11" key="1">
    <citation type="journal article" date="2021" name="Proc. Natl. Acad. Sci. U.S.A.">
        <title>Three genomes in the algal genus Volvox reveal the fate of a haploid sex-determining region after a transition to homothallism.</title>
        <authorList>
            <person name="Yamamoto K."/>
            <person name="Hamaji T."/>
            <person name="Kawai-Toyooka H."/>
            <person name="Matsuzaki R."/>
            <person name="Takahashi F."/>
            <person name="Nishimura Y."/>
            <person name="Kawachi M."/>
            <person name="Noguchi H."/>
            <person name="Minakuchi Y."/>
            <person name="Umen J.G."/>
            <person name="Toyoda A."/>
            <person name="Nozaki H."/>
        </authorList>
    </citation>
    <scope>NUCLEOTIDE SEQUENCE</scope>
    <source>
        <strain evidence="11">NIES-3786</strain>
    </source>
</reference>
<dbReference type="InterPro" id="IPR036869">
    <property type="entry name" value="J_dom_sf"/>
</dbReference>
<feature type="compositionally biased region" description="Low complexity" evidence="9">
    <location>
        <begin position="1113"/>
        <end position="1130"/>
    </location>
</feature>
<dbReference type="GO" id="GO:0019104">
    <property type="term" value="F:DNA N-glycosylase activity"/>
    <property type="evidence" value="ECO:0007669"/>
    <property type="project" value="InterPro"/>
</dbReference>
<evidence type="ECO:0000259" key="10">
    <source>
        <dbReference type="Pfam" id="PF15628"/>
    </source>
</evidence>
<feature type="compositionally biased region" description="Basic residues" evidence="9">
    <location>
        <begin position="444"/>
        <end position="456"/>
    </location>
</feature>
<evidence type="ECO:0000256" key="6">
    <source>
        <dbReference type="ARBA" id="ARBA00023014"/>
    </source>
</evidence>
<feature type="domain" description="Demeter RRM-fold" evidence="10">
    <location>
        <begin position="1699"/>
        <end position="1738"/>
    </location>
</feature>
<dbReference type="InterPro" id="IPR028925">
    <property type="entry name" value="RRM_DME"/>
</dbReference>
<feature type="region of interest" description="Disordered" evidence="9">
    <location>
        <begin position="1470"/>
        <end position="1510"/>
    </location>
</feature>
<feature type="compositionally biased region" description="Basic and acidic residues" evidence="9">
    <location>
        <begin position="1850"/>
        <end position="1865"/>
    </location>
</feature>
<evidence type="ECO:0000256" key="7">
    <source>
        <dbReference type="ARBA" id="ARBA00023125"/>
    </source>
</evidence>
<proteinExistence type="inferred from homology"/>
<feature type="compositionally biased region" description="Low complexity" evidence="9">
    <location>
        <begin position="213"/>
        <end position="223"/>
    </location>
</feature>
<dbReference type="Pfam" id="PF15628">
    <property type="entry name" value="RRM_DME"/>
    <property type="match status" value="1"/>
</dbReference>
<keyword evidence="4" id="KW-0479">Metal-binding</keyword>
<dbReference type="SUPFAM" id="SSF48150">
    <property type="entry name" value="DNA-glycosylase"/>
    <property type="match status" value="1"/>
</dbReference>
<dbReference type="InterPro" id="IPR003265">
    <property type="entry name" value="HhH-GPD_domain"/>
</dbReference>
<feature type="compositionally biased region" description="Low complexity" evidence="9">
    <location>
        <begin position="1158"/>
        <end position="1171"/>
    </location>
</feature>
<dbReference type="SUPFAM" id="SSF46565">
    <property type="entry name" value="Chaperone J-domain"/>
    <property type="match status" value="1"/>
</dbReference>
<comment type="cofactor">
    <cofactor evidence="1">
        <name>[4Fe-4S] cluster</name>
        <dbReference type="ChEBI" id="CHEBI:49883"/>
    </cofactor>
</comment>
<feature type="region of interest" description="Disordered" evidence="9">
    <location>
        <begin position="1090"/>
        <end position="1134"/>
    </location>
</feature>
<feature type="region of interest" description="Disordered" evidence="9">
    <location>
        <begin position="213"/>
        <end position="282"/>
    </location>
</feature>
<accession>A0A8J4CR11</accession>
<keyword evidence="12" id="KW-1185">Reference proteome</keyword>
<feature type="region of interest" description="Disordered" evidence="9">
    <location>
        <begin position="774"/>
        <end position="868"/>
    </location>
</feature>
<sequence>HIYGSVPRYCRKYRTTGRQKSLTFSKGCFVLLKPISAGFELWPPSKPQNAADVLSSAAFMNLVAAFPGPRSRAFFAANKAAALAAASGPVPHAAMAGPVVPLLSLPHAANECEAAGSPADPSPVTVLGRDELPSYSSYWIPEGEDIVDWEAVRTAPDEVVAELIRCRGMHQLLVRRIKAFLNQLYEGEPPAAAAAAAAAAAKAGKPETTAATAAEAADTVAEDGVAKPQAKPEVITARATPKKRRGAAASAAAVQTKVRGGDGGDAGSGAVAGGGGGDGPIHGKRSRISLEWLRDVSAEEATKYLTSVDGLGRKSAACITLLTLYKKEFPVDINVARVFARLGWIPIEAEATLEQLDSYPQEPEVHKYLHSRLMAFDLETLYELHYQSITLGKVFCQKRAPNCDSCPLAPQCDYALQGGQRLKKHAVVLQPPQPPPRESPLSPQHRKTQHPQRKQLKQPVAPADASTVSYASRTTTRLTKRSRSSRTQVDYAEGSDDEIMPPPAPPPQVGMAAAAAAAQRRREVERLIAGLRAHSPAHDVSEAPNHVAAGAAGGADAVDGNFGASTVAITAIASNSAATAAAPGCQLPAVSTASMSVTVEAAVAETKDAAMALPTPSYPRLGSSVRRTALPYAKVADAIIGNPVMTSTVGGGGSDAVPELTVATAAPMSDDAALLPPPPPPPPQPPQPPATPLKLHKSRYEDGGSNVVRCTPCGELKSVSDAPMQLDVELKGMKVEPTATEVTAAAAKATRVTSAMVPPAAVVTALSMTKELHVDEAAPPPPPPQPLAPATPMRKHNTMYGGGGSGGGGTVESSRRQPAPRVGHARLTHGSMGWGAAADGVDSDGRTTTTAGDARCRGDQTSDGVKQRCVEGRGGGCEQTSLHEAAVAEAPPPTPTPPPPPPTAATLLSHESTNRQRPSRHIRPSTRYAGHEFITLPVRRRRREVDSGDSNVRVSDDCHGGAAAAAAAAATCTSHCSLRSQSAAGANASDTASEVAAVAAAAERAMMAPAAAAAAVDVEAVEAAGSNEGLQQPYCSELRPVATTGSSPTAAAAENAVAAAAAAVVTESAVATAAAANVAVMTDGTVTADAATLPRSRTRVAPPPTPARLSKCSRTTAATAPRTASAAAAAEDAQSTVPAAVLDAGKIATTPAPDSAAVNVNVTTPTPTNPTDGSSVRTSWRHVERILEILKRYEGTAASSRAEAGGGTGGVDLLHRGDGLSLAAAQEILLTEAPAVLADGVAAVRQRYLELSVAVHPDKCRHPRAADAFAALTRALAVARRAADTTAAFRASCTTLTAGSDILDDHIASSSPGAGGAAATTSATIAPLYVIEDDGTIRIPAAAKKPTMTTAIPNSAVIRTSGQGSGAVITHGQDLDSADLSRKRPYEDFRGGSNDTALNAFATAVSVPATSSAAAGPLCTTSRPVRLRGPNSAPDIRTRRLVLGLKISDAVLRTIAPELPWPSSYGSEVGSQLLPPQPVLRQPSTSLPQPPPQQQQQQQQQQPPQPLMDTENECMPYMIVLLEPFFIEPAPKSAVAAAMATATAQCTTIASSLSVAPGASAPPDLTATTAAASAGNANAAAVAGAQIKPVTGRREPIARQQPSAAAAVTAAVTTAPATTTPAAAAAAISLERSWRVVAPEVTVLPALRRLMQLSAALAAAAAPAAERSGGHAEAQHDASVASAMEEEAAALRKIELRAAVLMPCRTALRGGFPLNGTYFQTNELFVVDHTAQQPLRFRLGQLLGTGVLEPCLPPECGHPSAAAVRPAAAQAPVPAAPPLASTAVYFGHATSSITRDMTAADVAVLFEEGAVCVRGFCTFSGSPRPLPTFLGSPSSLGHAAGRRAQSRTDGGNRRRAIDAEKWEED</sequence>
<comment type="similarity">
    <text evidence="3">Belongs to the DNA glycosylase family. DEMETER subfamily.</text>
</comment>
<feature type="compositionally biased region" description="Basic and acidic residues" evidence="9">
    <location>
        <begin position="854"/>
        <end position="868"/>
    </location>
</feature>
<dbReference type="GO" id="GO:0035514">
    <property type="term" value="F:DNA demethylase activity"/>
    <property type="evidence" value="ECO:0007669"/>
    <property type="project" value="InterPro"/>
</dbReference>
<evidence type="ECO:0000256" key="3">
    <source>
        <dbReference type="ARBA" id="ARBA00005646"/>
    </source>
</evidence>
<dbReference type="InterPro" id="IPR003651">
    <property type="entry name" value="Endonuclease3_FeS-loop_motif"/>
</dbReference>